<name>A0A0N9PYY1_9VIRU</name>
<evidence type="ECO:0000313" key="2">
    <source>
        <dbReference type="Proteomes" id="UP000319438"/>
    </source>
</evidence>
<dbReference type="Proteomes" id="UP000319438">
    <property type="component" value="Segment"/>
</dbReference>
<sequence>MSSERAYGYSFFGEIQAHGKEKDFEQLKSGTKDIILKVLKDPDIPKKKLYFGVNKSWLGKGYETIWFTFDEECYGQGKGYYFCTWETSLELDRTGRTHRVYFCHNGIDRPTKERIISKCFYNIL</sequence>
<accession>A0A0N9PYY1</accession>
<gene>
    <name evidence="1" type="ORF">PMV_167</name>
</gene>
<organism evidence="1 2">
    <name type="scientific">Port-miou virus</name>
    <dbReference type="NCBI Taxonomy" id="1733873"/>
    <lineage>
        <taxon>Viruses</taxon>
        <taxon>Varidnaviria</taxon>
        <taxon>Bamfordvirae</taxon>
        <taxon>Nucleocytoviricota</taxon>
        <taxon>Megaviricetes</taxon>
        <taxon>Pimascovirales</taxon>
        <taxon>Pimascovirales incertae sedis</taxon>
        <taxon>Marseilleviridae</taxon>
        <taxon>Losannavirus</taxon>
        <taxon>Losannavirus lausannense</taxon>
        <taxon>Lausannevirus</taxon>
    </lineage>
</organism>
<evidence type="ECO:0000313" key="1">
    <source>
        <dbReference type="EMBL" id="ALH06865.1"/>
    </source>
</evidence>
<protein>
    <submittedName>
        <fullName evidence="1">Uncharacterized protein</fullName>
    </submittedName>
</protein>
<dbReference type="EMBL" id="KT428292">
    <property type="protein sequence ID" value="ALH06865.1"/>
    <property type="molecule type" value="Genomic_DNA"/>
</dbReference>
<proteinExistence type="predicted"/>
<reference evidence="1" key="1">
    <citation type="journal article" date="2015" name="Genome Announc.">
        <title>Complete Genome Sequence of a New Member of the Marseilleviridae Recovered from the Brackish Submarine Spring in the Cassis Port-Miou Calanque, France.</title>
        <authorList>
            <person name="Doutre G."/>
            <person name="Arfib B."/>
            <person name="Rochette P."/>
            <person name="Claverie J.M."/>
            <person name="Bonin P."/>
            <person name="Abergel C."/>
        </authorList>
    </citation>
    <scope>NUCLEOTIDE SEQUENCE [LARGE SCALE GENOMIC DNA]</scope>
    <source>
        <strain evidence="1">1</strain>
    </source>
</reference>